<comment type="subcellular location">
    <subcellularLocation>
        <location evidence="1">Membrane</location>
    </subcellularLocation>
</comment>
<keyword evidence="4 5" id="KW-0472">Membrane</keyword>
<organism evidence="8 9">
    <name type="scientific">Kordiimonas sediminis</name>
    <dbReference type="NCBI Taxonomy" id="1735581"/>
    <lineage>
        <taxon>Bacteria</taxon>
        <taxon>Pseudomonadati</taxon>
        <taxon>Pseudomonadota</taxon>
        <taxon>Alphaproteobacteria</taxon>
        <taxon>Kordiimonadales</taxon>
        <taxon>Kordiimonadaceae</taxon>
        <taxon>Kordiimonas</taxon>
    </lineage>
</organism>
<dbReference type="AlphaFoldDB" id="A0A919E4G6"/>
<evidence type="ECO:0000256" key="6">
    <source>
        <dbReference type="SAM" id="SignalP"/>
    </source>
</evidence>
<dbReference type="InterPro" id="IPR010817">
    <property type="entry name" value="HemY_N"/>
</dbReference>
<reference evidence="8" key="2">
    <citation type="submission" date="2020-09" db="EMBL/GenBank/DDBJ databases">
        <authorList>
            <person name="Sun Q."/>
            <person name="Kim S."/>
        </authorList>
    </citation>
    <scope>NUCLEOTIDE SEQUENCE</scope>
    <source>
        <strain evidence="8">KCTC 42590</strain>
    </source>
</reference>
<reference evidence="8" key="1">
    <citation type="journal article" date="2014" name="Int. J. Syst. Evol. Microbiol.">
        <title>Complete genome sequence of Corynebacterium casei LMG S-19264T (=DSM 44701T), isolated from a smear-ripened cheese.</title>
        <authorList>
            <consortium name="US DOE Joint Genome Institute (JGI-PGF)"/>
            <person name="Walter F."/>
            <person name="Albersmeier A."/>
            <person name="Kalinowski J."/>
            <person name="Ruckert C."/>
        </authorList>
    </citation>
    <scope>NUCLEOTIDE SEQUENCE</scope>
    <source>
        <strain evidence="8">KCTC 42590</strain>
    </source>
</reference>
<sequence length="454" mass="49849">MLRLILLFIAILLIAFISATFADNPGAVTIDIGAYRVDTTLAALALMASILMVSAGGLVWLAGWIRRDMPIVGKNQIFKRQGRGIQLLNRSLVALAAGDHKLAGRLIGQAEALLPPQPMVHLIAAEAATRSGDFEAASTRYRELEKTEEGRLLGLRGLLTEARRKGAENEALRLARQAFKENRKSPWVIKTLFALEIAAANWTEARDALKIATKEGLLSTERSKSHGAALQYAEAMEQSVGGKRAEAKKLLSAAVAAKPDFPAAVCALGRLELGDGNSRKTGRLIMDAWKEAPHPMYATLYKDMDSAESREDWLKRARKLADRNPDHGESRLLMVDAMMDARRYDAVRPVIEDLIKSHPGRRVLQYRLALAHATGEDADAIEASLDTAVDRAGWVCDDCGTRHHSWSVLCPSCKSFDTIHWISADQFALKRPAFDSGNTIALLSDEELLPEIRT</sequence>
<evidence type="ECO:0000256" key="5">
    <source>
        <dbReference type="SAM" id="Phobius"/>
    </source>
</evidence>
<dbReference type="Pfam" id="PF07219">
    <property type="entry name" value="HemY_N"/>
    <property type="match status" value="1"/>
</dbReference>
<evidence type="ECO:0000259" key="7">
    <source>
        <dbReference type="Pfam" id="PF07219"/>
    </source>
</evidence>
<feature type="signal peptide" evidence="6">
    <location>
        <begin position="1"/>
        <end position="22"/>
    </location>
</feature>
<dbReference type="EMBL" id="BNCI01000001">
    <property type="protein sequence ID" value="GHF13033.1"/>
    <property type="molecule type" value="Genomic_DNA"/>
</dbReference>
<dbReference type="Gene3D" id="1.25.40.10">
    <property type="entry name" value="Tetratricopeptide repeat domain"/>
    <property type="match status" value="1"/>
</dbReference>
<feature type="transmembrane region" description="Helical" evidence="5">
    <location>
        <begin position="41"/>
        <end position="65"/>
    </location>
</feature>
<feature type="domain" description="HemY N-terminal" evidence="7">
    <location>
        <begin position="26"/>
        <end position="132"/>
    </location>
</feature>
<evidence type="ECO:0000256" key="4">
    <source>
        <dbReference type="ARBA" id="ARBA00023136"/>
    </source>
</evidence>
<dbReference type="InterPro" id="IPR011990">
    <property type="entry name" value="TPR-like_helical_dom_sf"/>
</dbReference>
<evidence type="ECO:0000256" key="2">
    <source>
        <dbReference type="ARBA" id="ARBA00022692"/>
    </source>
</evidence>
<keyword evidence="2 5" id="KW-0812">Transmembrane</keyword>
<protein>
    <recommendedName>
        <fullName evidence="7">HemY N-terminal domain-containing protein</fullName>
    </recommendedName>
</protein>
<keyword evidence="3 5" id="KW-1133">Transmembrane helix</keyword>
<name>A0A919E4G6_9PROT</name>
<dbReference type="Proteomes" id="UP000630923">
    <property type="component" value="Unassembled WGS sequence"/>
</dbReference>
<evidence type="ECO:0000256" key="3">
    <source>
        <dbReference type="ARBA" id="ARBA00022989"/>
    </source>
</evidence>
<keyword evidence="6" id="KW-0732">Signal</keyword>
<evidence type="ECO:0000256" key="1">
    <source>
        <dbReference type="ARBA" id="ARBA00004370"/>
    </source>
</evidence>
<feature type="chain" id="PRO_5037241840" description="HemY N-terminal domain-containing protein" evidence="6">
    <location>
        <begin position="23"/>
        <end position="454"/>
    </location>
</feature>
<dbReference type="RefSeq" id="WP_191249861.1">
    <property type="nucleotide sequence ID" value="NZ_BNCI01000001.1"/>
</dbReference>
<evidence type="ECO:0000313" key="8">
    <source>
        <dbReference type="EMBL" id="GHF13033.1"/>
    </source>
</evidence>
<gene>
    <name evidence="8" type="ORF">GCM10017044_03770</name>
</gene>
<keyword evidence="9" id="KW-1185">Reference proteome</keyword>
<comment type="caution">
    <text evidence="8">The sequence shown here is derived from an EMBL/GenBank/DDBJ whole genome shotgun (WGS) entry which is preliminary data.</text>
</comment>
<proteinExistence type="predicted"/>
<dbReference type="SUPFAM" id="SSF48452">
    <property type="entry name" value="TPR-like"/>
    <property type="match status" value="1"/>
</dbReference>
<evidence type="ECO:0000313" key="9">
    <source>
        <dbReference type="Proteomes" id="UP000630923"/>
    </source>
</evidence>
<dbReference type="GO" id="GO:0016020">
    <property type="term" value="C:membrane"/>
    <property type="evidence" value="ECO:0007669"/>
    <property type="project" value="UniProtKB-SubCell"/>
</dbReference>
<accession>A0A919E4G6</accession>